<gene>
    <name evidence="1" type="ORF">E3T61_06990</name>
</gene>
<name>A0A4R9BW34_9MICO</name>
<comment type="caution">
    <text evidence="1">The sequence shown here is derived from an EMBL/GenBank/DDBJ whole genome shotgun (WGS) entry which is preliminary data.</text>
</comment>
<dbReference type="RefSeq" id="WP_134640166.1">
    <property type="nucleotide sequence ID" value="NZ_SOHM01000012.1"/>
</dbReference>
<proteinExistence type="predicted"/>
<sequence length="88" mass="9648">MGVGDRILLDPGHTGLAALVWAEVEIVAFVPNPTTLPWNTGCDFPYRVGYSIPREPGDAAPPQRGTLWLSRVGSDLERAVRRIEHQPS</sequence>
<reference evidence="1 2" key="1">
    <citation type="submission" date="2019-03" db="EMBL/GenBank/DDBJ databases">
        <title>Genomics of glacier-inhabiting Cryobacterium strains.</title>
        <authorList>
            <person name="Liu Q."/>
            <person name="Xin Y.-H."/>
        </authorList>
    </citation>
    <scope>NUCLEOTIDE SEQUENCE [LARGE SCALE GENOMIC DNA]</scope>
    <source>
        <strain evidence="1 2">Sr59</strain>
    </source>
</reference>
<accession>A0A4R9BW34</accession>
<protein>
    <submittedName>
        <fullName evidence="1">Uncharacterized protein</fullName>
    </submittedName>
</protein>
<dbReference type="Proteomes" id="UP000298468">
    <property type="component" value="Unassembled WGS sequence"/>
</dbReference>
<evidence type="ECO:0000313" key="2">
    <source>
        <dbReference type="Proteomes" id="UP000298468"/>
    </source>
</evidence>
<dbReference type="AlphaFoldDB" id="A0A4R9BW34"/>
<organism evidence="1 2">
    <name type="scientific">Cryobacterium lactosi</name>
    <dbReference type="NCBI Taxonomy" id="1259202"/>
    <lineage>
        <taxon>Bacteria</taxon>
        <taxon>Bacillati</taxon>
        <taxon>Actinomycetota</taxon>
        <taxon>Actinomycetes</taxon>
        <taxon>Micrococcales</taxon>
        <taxon>Microbacteriaceae</taxon>
        <taxon>Cryobacterium</taxon>
    </lineage>
</organism>
<evidence type="ECO:0000313" key="1">
    <source>
        <dbReference type="EMBL" id="TFD92054.1"/>
    </source>
</evidence>
<dbReference type="OrthoDB" id="9942791at2"/>
<keyword evidence="2" id="KW-1185">Reference proteome</keyword>
<dbReference type="EMBL" id="SOHM01000012">
    <property type="protein sequence ID" value="TFD92054.1"/>
    <property type="molecule type" value="Genomic_DNA"/>
</dbReference>